<evidence type="ECO:0000256" key="4">
    <source>
        <dbReference type="SAM" id="MobiDB-lite"/>
    </source>
</evidence>
<feature type="coiled-coil region" evidence="3">
    <location>
        <begin position="369"/>
        <end position="396"/>
    </location>
</feature>
<gene>
    <name evidence="6" type="ORF">BGZ80_010378</name>
</gene>
<dbReference type="InterPro" id="IPR046347">
    <property type="entry name" value="bZIP_sf"/>
</dbReference>
<feature type="region of interest" description="Disordered" evidence="4">
    <location>
        <begin position="263"/>
        <end position="365"/>
    </location>
</feature>
<dbReference type="GO" id="GO:0090575">
    <property type="term" value="C:RNA polymerase II transcription regulator complex"/>
    <property type="evidence" value="ECO:0007669"/>
    <property type="project" value="TreeGrafter"/>
</dbReference>
<keyword evidence="7" id="KW-1185">Reference proteome</keyword>
<organism evidence="6 7">
    <name type="scientific">Entomortierella chlamydospora</name>
    <dbReference type="NCBI Taxonomy" id="101097"/>
    <lineage>
        <taxon>Eukaryota</taxon>
        <taxon>Fungi</taxon>
        <taxon>Fungi incertae sedis</taxon>
        <taxon>Mucoromycota</taxon>
        <taxon>Mortierellomycotina</taxon>
        <taxon>Mortierellomycetes</taxon>
        <taxon>Mortierellales</taxon>
        <taxon>Mortierellaceae</taxon>
        <taxon>Entomortierella</taxon>
    </lineage>
</organism>
<evidence type="ECO:0000256" key="3">
    <source>
        <dbReference type="SAM" id="Coils"/>
    </source>
</evidence>
<feature type="domain" description="BZIP" evidence="5">
    <location>
        <begin position="353"/>
        <end position="368"/>
    </location>
</feature>
<feature type="compositionally biased region" description="Low complexity" evidence="4">
    <location>
        <begin position="291"/>
        <end position="318"/>
    </location>
</feature>
<comment type="caution">
    <text evidence="6">The sequence shown here is derived from an EMBL/GenBank/DDBJ whole genome shotgun (WGS) entry which is preliminary data.</text>
</comment>
<name>A0A9P6MUY3_9FUNG</name>
<dbReference type="Pfam" id="PF00170">
    <property type="entry name" value="bZIP_1"/>
    <property type="match status" value="1"/>
</dbReference>
<comment type="subcellular location">
    <subcellularLocation>
        <location evidence="1">Nucleus</location>
    </subcellularLocation>
</comment>
<feature type="compositionally biased region" description="Low complexity" evidence="4">
    <location>
        <begin position="263"/>
        <end position="283"/>
    </location>
</feature>
<dbReference type="SUPFAM" id="SSF57959">
    <property type="entry name" value="Leucine zipper domain"/>
    <property type="match status" value="1"/>
</dbReference>
<protein>
    <recommendedName>
        <fullName evidence="5">BZIP domain-containing protein</fullName>
    </recommendedName>
</protein>
<dbReference type="GO" id="GO:0000976">
    <property type="term" value="F:transcription cis-regulatory region binding"/>
    <property type="evidence" value="ECO:0007669"/>
    <property type="project" value="InterPro"/>
</dbReference>
<evidence type="ECO:0000313" key="6">
    <source>
        <dbReference type="EMBL" id="KAG0014553.1"/>
    </source>
</evidence>
<dbReference type="Gene3D" id="1.20.5.170">
    <property type="match status" value="1"/>
</dbReference>
<dbReference type="GO" id="GO:0001228">
    <property type="term" value="F:DNA-binding transcription activator activity, RNA polymerase II-specific"/>
    <property type="evidence" value="ECO:0007669"/>
    <property type="project" value="TreeGrafter"/>
</dbReference>
<dbReference type="InterPro" id="IPR004827">
    <property type="entry name" value="bZIP"/>
</dbReference>
<evidence type="ECO:0000313" key="7">
    <source>
        <dbReference type="Proteomes" id="UP000703661"/>
    </source>
</evidence>
<feature type="region of interest" description="Disordered" evidence="4">
    <location>
        <begin position="461"/>
        <end position="483"/>
    </location>
</feature>
<dbReference type="PANTHER" id="PTHR40621">
    <property type="entry name" value="TRANSCRIPTION FACTOR KAPC-RELATED"/>
    <property type="match status" value="1"/>
</dbReference>
<evidence type="ECO:0000256" key="1">
    <source>
        <dbReference type="ARBA" id="ARBA00004123"/>
    </source>
</evidence>
<evidence type="ECO:0000259" key="5">
    <source>
        <dbReference type="PROSITE" id="PS00036"/>
    </source>
</evidence>
<reference evidence="6" key="1">
    <citation type="journal article" date="2020" name="Fungal Divers.">
        <title>Resolving the Mortierellaceae phylogeny through synthesis of multi-gene phylogenetics and phylogenomics.</title>
        <authorList>
            <person name="Vandepol N."/>
            <person name="Liber J."/>
            <person name="Desiro A."/>
            <person name="Na H."/>
            <person name="Kennedy M."/>
            <person name="Barry K."/>
            <person name="Grigoriev I.V."/>
            <person name="Miller A.N."/>
            <person name="O'Donnell K."/>
            <person name="Stajich J.E."/>
            <person name="Bonito G."/>
        </authorList>
    </citation>
    <scope>NUCLEOTIDE SEQUENCE</scope>
    <source>
        <strain evidence="6">NRRL 2769</strain>
    </source>
</reference>
<accession>A0A9P6MUY3</accession>
<keyword evidence="3" id="KW-0175">Coiled coil</keyword>
<dbReference type="AlphaFoldDB" id="A0A9P6MUY3"/>
<proteinExistence type="predicted"/>
<feature type="compositionally biased region" description="Acidic residues" evidence="4">
    <location>
        <begin position="463"/>
        <end position="472"/>
    </location>
</feature>
<dbReference type="InterPro" id="IPR050936">
    <property type="entry name" value="AP-1-like"/>
</dbReference>
<keyword evidence="2" id="KW-0539">Nucleus</keyword>
<dbReference type="EMBL" id="JAAAID010000715">
    <property type="protein sequence ID" value="KAG0014553.1"/>
    <property type="molecule type" value="Genomic_DNA"/>
</dbReference>
<feature type="region of interest" description="Disordered" evidence="4">
    <location>
        <begin position="225"/>
        <end position="244"/>
    </location>
</feature>
<sequence length="483" mass="54115">MLQMQSMYSNNDNLFNMSHPILDSDVSKFMNGESIDYMQPAATSPVQESLMAPYYPQQQHQNQRQHQIQFPAPTTVPHSAPSSPPFQVKTEEPQQHNMDLFLLQNSFESTQDHHILQSQRSPQMNLQIIHQHQQHQQKQHQQHQQLRLQQQQQQFQQQQMMFETSHSTATTMSIPAASIMVSSASYAPSTIATTTPFFHPSSISHDDTHTVPTLGYQQRLNAYTPAAHPAAPKRKIEERQSSPIHSVDTAVAVSAKNLVISEESSYPSMKSSAAISSRLSTSSRLDKVKPTRSTKISKSTPSSSSASSSEMIAAVANKKTTKKASESRESSEQPENNESTPRVAGTGNVTHPRRAAQNRAAQRTFRNRRKAYIKELEQKVQEIDQTRELMESIHQENQEVWRRLQILENLVRKHELPVPDFAPLIPNTVSNMDFLGNALGGSNVNANANGGLMAMMALGGSSNEEDEDEGDMSDSFSQLQYQQ</sequence>
<dbReference type="CDD" id="cd14688">
    <property type="entry name" value="bZIP_YAP"/>
    <property type="match status" value="1"/>
</dbReference>
<evidence type="ECO:0000256" key="2">
    <source>
        <dbReference type="ARBA" id="ARBA00023242"/>
    </source>
</evidence>
<dbReference type="Proteomes" id="UP000703661">
    <property type="component" value="Unassembled WGS sequence"/>
</dbReference>
<dbReference type="PROSITE" id="PS00036">
    <property type="entry name" value="BZIP_BASIC"/>
    <property type="match status" value="1"/>
</dbReference>
<dbReference type="PANTHER" id="PTHR40621:SF6">
    <property type="entry name" value="AP-1-LIKE TRANSCRIPTION FACTOR YAP1-RELATED"/>
    <property type="match status" value="1"/>
</dbReference>